<dbReference type="Proteomes" id="UP001316087">
    <property type="component" value="Unassembled WGS sequence"/>
</dbReference>
<sequence>MSNKMNYSDYFTTADNSDIQSNERFKEKLDFLALTRERRESVGILKEIYIENRDYILTSFYDRLLQTESFRTIIFANSTVERLKVTFDKHFMSLFNDELDIDYVFKRRQIAYTHARIGVLPNWMISAYTLINQLIRPAIVKKLYKNQAKMIDVLLAYESLVTIDQQIIVETYIEIQANSVVTGLGDIISYNTKLESIKELVHFQRNQSYEILETERAMQQLDISIEQIASTVSDINEQTGTQISKMSEHLSKLQQVSEILTTADKGQVAIQLEIEQLVKRVHNVTRLADTIKAFAEQTNLLALSASIEAARAGEAGQGFSIVASDVRRLSDDIKQSITIITSDIQQLLKITLTIRSLTTSLSEDLHKGVGNTVHIFETLRQLNDSFHIQGERLNEIVKNTKSQSVAANTITESNKNVTKNMEFSQTIVHETGLAIYQLSKMIDHFRTNTIAKNAIISQEDIIELAITDHLLWRWRIYNLMLGFEKMTADQVDSPKQSRLGDWYYGKGKSLLGHEPSYRELEQPFIHIHELAKKAVQAFHDSDESCAQQYLEEITNNSQIVIEKLRELQRILISKKPNVIK</sequence>
<name>A0ABS9UCD9_9BACL</name>
<dbReference type="Pfam" id="PF00015">
    <property type="entry name" value="MCPsignal"/>
    <property type="match status" value="1"/>
</dbReference>
<keyword evidence="1 2" id="KW-0807">Transducer</keyword>
<dbReference type="InterPro" id="IPR039379">
    <property type="entry name" value="Protoglobin_sensor_dom"/>
</dbReference>
<evidence type="ECO:0000259" key="3">
    <source>
        <dbReference type="PROSITE" id="PS50111"/>
    </source>
</evidence>
<dbReference type="EMBL" id="JAKZFC010000002">
    <property type="protein sequence ID" value="MCH7322011.1"/>
    <property type="molecule type" value="Genomic_DNA"/>
</dbReference>
<dbReference type="InterPro" id="IPR009050">
    <property type="entry name" value="Globin-like_sf"/>
</dbReference>
<dbReference type="InterPro" id="IPR012292">
    <property type="entry name" value="Globin/Proto"/>
</dbReference>
<dbReference type="InterPro" id="IPR044398">
    <property type="entry name" value="Globin-sensor_dom"/>
</dbReference>
<proteinExistence type="predicted"/>
<dbReference type="PANTHER" id="PTHR32089">
    <property type="entry name" value="METHYL-ACCEPTING CHEMOTAXIS PROTEIN MCPB"/>
    <property type="match status" value="1"/>
</dbReference>
<dbReference type="Gene3D" id="1.10.287.950">
    <property type="entry name" value="Methyl-accepting chemotaxis protein"/>
    <property type="match status" value="1"/>
</dbReference>
<dbReference type="Pfam" id="PF13682">
    <property type="entry name" value="CZB"/>
    <property type="match status" value="1"/>
</dbReference>
<keyword evidence="5" id="KW-1185">Reference proteome</keyword>
<feature type="domain" description="Methyl-accepting transducer" evidence="3">
    <location>
        <begin position="195"/>
        <end position="418"/>
    </location>
</feature>
<dbReference type="CDD" id="cd01068">
    <property type="entry name" value="globin_sensor"/>
    <property type="match status" value="1"/>
</dbReference>
<gene>
    <name evidence="4" type="ORF">LZ480_08905</name>
</gene>
<evidence type="ECO:0000256" key="1">
    <source>
        <dbReference type="ARBA" id="ARBA00023224"/>
    </source>
</evidence>
<evidence type="ECO:0000313" key="5">
    <source>
        <dbReference type="Proteomes" id="UP001316087"/>
    </source>
</evidence>
<dbReference type="Pfam" id="PF11563">
    <property type="entry name" value="Protoglobin"/>
    <property type="match status" value="1"/>
</dbReference>
<dbReference type="SUPFAM" id="SSF58104">
    <property type="entry name" value="Methyl-accepting chemotaxis protein (MCP) signaling domain"/>
    <property type="match status" value="1"/>
</dbReference>
<dbReference type="PANTHER" id="PTHR32089:SF112">
    <property type="entry name" value="LYSOZYME-LIKE PROTEIN-RELATED"/>
    <property type="match status" value="1"/>
</dbReference>
<dbReference type="SUPFAM" id="SSF46458">
    <property type="entry name" value="Globin-like"/>
    <property type="match status" value="1"/>
</dbReference>
<evidence type="ECO:0000313" key="4">
    <source>
        <dbReference type="EMBL" id="MCH7322011.1"/>
    </source>
</evidence>
<evidence type="ECO:0000256" key="2">
    <source>
        <dbReference type="PROSITE-ProRule" id="PRU00284"/>
    </source>
</evidence>
<dbReference type="Gene3D" id="1.20.120.30">
    <property type="entry name" value="Aspartate receptor, ligand-binding domain"/>
    <property type="match status" value="1"/>
</dbReference>
<dbReference type="InterPro" id="IPR025991">
    <property type="entry name" value="Chemoreceptor_zinc-bind_dom"/>
</dbReference>
<comment type="caution">
    <text evidence="4">The sequence shown here is derived from an EMBL/GenBank/DDBJ whole genome shotgun (WGS) entry which is preliminary data.</text>
</comment>
<dbReference type="PROSITE" id="PS50111">
    <property type="entry name" value="CHEMOTAXIS_TRANSDUC_2"/>
    <property type="match status" value="1"/>
</dbReference>
<reference evidence="4 5" key="1">
    <citation type="submission" date="2022-03" db="EMBL/GenBank/DDBJ databases">
        <authorList>
            <person name="Jo J.-H."/>
            <person name="Im W.-T."/>
        </authorList>
    </citation>
    <scope>NUCLEOTIDE SEQUENCE [LARGE SCALE GENOMIC DNA]</scope>
    <source>
        <strain evidence="4 5">MA9</strain>
    </source>
</reference>
<dbReference type="InterPro" id="IPR004089">
    <property type="entry name" value="MCPsignal_dom"/>
</dbReference>
<dbReference type="RefSeq" id="WP_241369058.1">
    <property type="nucleotide sequence ID" value="NZ_JAKZFC010000002.1"/>
</dbReference>
<protein>
    <submittedName>
        <fullName evidence="4">Protoglobin domain-containing protein</fullName>
    </submittedName>
</protein>
<dbReference type="Gene3D" id="1.10.490.10">
    <property type="entry name" value="Globins"/>
    <property type="match status" value="1"/>
</dbReference>
<dbReference type="SMART" id="SM00283">
    <property type="entry name" value="MA"/>
    <property type="match status" value="1"/>
</dbReference>
<organism evidence="4 5">
    <name type="scientific">Solibacillus palustris</name>
    <dbReference type="NCBI Taxonomy" id="2908203"/>
    <lineage>
        <taxon>Bacteria</taxon>
        <taxon>Bacillati</taxon>
        <taxon>Bacillota</taxon>
        <taxon>Bacilli</taxon>
        <taxon>Bacillales</taxon>
        <taxon>Caryophanaceae</taxon>
        <taxon>Solibacillus</taxon>
    </lineage>
</organism>
<accession>A0ABS9UCD9</accession>